<dbReference type="InterPro" id="IPR001246">
    <property type="entry name" value="LipOase_plant"/>
</dbReference>
<feature type="compositionally biased region" description="Low complexity" evidence="15">
    <location>
        <begin position="39"/>
        <end position="64"/>
    </location>
</feature>
<organism evidence="18 19">
    <name type="scientific">Triticum turgidum subsp. durum</name>
    <name type="common">Durum wheat</name>
    <name type="synonym">Triticum durum</name>
    <dbReference type="NCBI Taxonomy" id="4567"/>
    <lineage>
        <taxon>Eukaryota</taxon>
        <taxon>Viridiplantae</taxon>
        <taxon>Streptophyta</taxon>
        <taxon>Embryophyta</taxon>
        <taxon>Tracheophyta</taxon>
        <taxon>Spermatophyta</taxon>
        <taxon>Magnoliopsida</taxon>
        <taxon>Liliopsida</taxon>
        <taxon>Poales</taxon>
        <taxon>Poaceae</taxon>
        <taxon>BOP clade</taxon>
        <taxon>Pooideae</taxon>
        <taxon>Triticodae</taxon>
        <taxon>Triticeae</taxon>
        <taxon>Triticinae</taxon>
        <taxon>Triticum</taxon>
    </lineage>
</organism>
<feature type="region of interest" description="Disordered" evidence="15">
    <location>
        <begin position="1"/>
        <end position="67"/>
    </location>
</feature>
<comment type="pathway">
    <text evidence="14">Lipid metabolism; oxylipin biosynthesis.</text>
</comment>
<comment type="cofactor">
    <cofactor evidence="1 13">
        <name>Fe cation</name>
        <dbReference type="ChEBI" id="CHEBI:24875"/>
    </cofactor>
</comment>
<dbReference type="InterPro" id="IPR000907">
    <property type="entry name" value="LipOase"/>
</dbReference>
<dbReference type="AlphaFoldDB" id="A0A9R0WXS5"/>
<dbReference type="Gene3D" id="1.20.245.10">
    <property type="entry name" value="Lipoxygenase-1, Domain 5"/>
    <property type="match status" value="1"/>
</dbReference>
<evidence type="ECO:0000256" key="2">
    <source>
        <dbReference type="ARBA" id="ARBA00009419"/>
    </source>
</evidence>
<dbReference type="InterPro" id="IPR001024">
    <property type="entry name" value="PLAT/LH2_dom"/>
</dbReference>
<evidence type="ECO:0000256" key="9">
    <source>
        <dbReference type="ARBA" id="ARBA00023004"/>
    </source>
</evidence>
<keyword evidence="4 13" id="KW-0479">Metal-binding</keyword>
<dbReference type="PRINTS" id="PR00468">
    <property type="entry name" value="PLTLPOXGNASE"/>
</dbReference>
<evidence type="ECO:0000259" key="17">
    <source>
        <dbReference type="PROSITE" id="PS51393"/>
    </source>
</evidence>
<comment type="caution">
    <text evidence="12">Lacks conserved residue(s) required for the propagation of feature annotation.</text>
</comment>
<dbReference type="PROSITE" id="PS51393">
    <property type="entry name" value="LIPOXYGENASE_3"/>
    <property type="match status" value="2"/>
</dbReference>
<comment type="function">
    <text evidence="14">Plant lipoxygenase may be involved in a number of diverse aspects of plant physiology including growth and development, pest resistance, and senescence or responses to wounding.</text>
</comment>
<dbReference type="InterPro" id="IPR013819">
    <property type="entry name" value="LipOase_C"/>
</dbReference>
<evidence type="ECO:0000256" key="4">
    <source>
        <dbReference type="ARBA" id="ARBA00022723"/>
    </source>
</evidence>
<dbReference type="InterPro" id="IPR036226">
    <property type="entry name" value="LipOase_C_sf"/>
</dbReference>
<feature type="compositionally biased region" description="Basic and acidic residues" evidence="15">
    <location>
        <begin position="295"/>
        <end position="304"/>
    </location>
</feature>
<dbReference type="GO" id="GO:0046872">
    <property type="term" value="F:metal ion binding"/>
    <property type="evidence" value="ECO:0007669"/>
    <property type="project" value="UniProtKB-UniRule"/>
</dbReference>
<dbReference type="PRINTS" id="PR00087">
    <property type="entry name" value="LIPOXYGENASE"/>
</dbReference>
<protein>
    <recommendedName>
        <fullName evidence="14">Lipoxygenase</fullName>
        <ecNumber evidence="14">1.13.11.-</ecNumber>
    </recommendedName>
</protein>
<evidence type="ECO:0000256" key="8">
    <source>
        <dbReference type="ARBA" id="ARBA00023002"/>
    </source>
</evidence>
<evidence type="ECO:0000256" key="12">
    <source>
        <dbReference type="PROSITE-ProRule" id="PRU00152"/>
    </source>
</evidence>
<dbReference type="GO" id="GO:0034440">
    <property type="term" value="P:lipid oxidation"/>
    <property type="evidence" value="ECO:0007669"/>
    <property type="project" value="InterPro"/>
</dbReference>
<keyword evidence="8 13" id="KW-0560">Oxidoreductase</keyword>
<dbReference type="Pfam" id="PF00305">
    <property type="entry name" value="Lipoxygenase"/>
    <property type="match status" value="2"/>
</dbReference>
<sequence length="666" mass="75241">MLTATKSLVGGACAAPSPARRRTFVVPEARRKPGNGRRTSVSKVGSTSTTTTTTTTLSTDSNGTAVGTVARPDAHVRDRTQTTEMKATVTVHMSKAAGVRDFLYDLILKTWLHVDLVSSELDPQTGQEWEPISGAVKHSGRVDDEWDMYEATFKVPGSFGPIGAVQVTNYHHSEMLLGDIEVFPTGQEESAVTFHCNSWIDPSHCTPDKRVFFPARSYLPSQTPKGVEGLRKRELEILRGTGCGERKEHDRIYDYDVYNDLGNPDDKKNPTTRPVLGGKEHPYPRRCRTGRPRSKKDPFSEERSHKAHVLAHDAGVHQLVSHWLRTHACTEPYIIAANRQLSQMHPIYRLLHPHFRFTMEINAQARAMLINADGIIEGSFAPGEYSIELSSVAYDQQWRFDMEALPEDLIRRGMAVRKENGELELAIEDYPYANDGLLIWDAIKEWALTYVEHYYPCTANIVDDEELQAWWTEVRTKGHADKQDEPWWPELDSHENLAQALATIMWVTSAHHAAVNFGQYPMAGYIPNRPTMARRNMPTEMGGDDMRAFVEAPEKVLLDTFPSQYQSAIVLAILDLLSTHSSDEEYMGTHEEPSWKQDGAIRQAFEKFKERTREIVEQVDEWNNDPDRKNRHGAGMVPYVLLRPSDGDPTDEKMVMEMGIPNSISI</sequence>
<comment type="similarity">
    <text evidence="2 13">Belongs to the lipoxygenase family.</text>
</comment>
<dbReference type="Gene3D" id="4.10.375.10">
    <property type="entry name" value="Lipoxygenase-1, Domain 2"/>
    <property type="match status" value="1"/>
</dbReference>
<dbReference type="GO" id="GO:0006633">
    <property type="term" value="P:fatty acid biosynthetic process"/>
    <property type="evidence" value="ECO:0007669"/>
    <property type="project" value="UniProtKB-KW"/>
</dbReference>
<feature type="domain" description="Lipoxygenase" evidence="17">
    <location>
        <begin position="306"/>
        <end position="666"/>
    </location>
</feature>
<feature type="domain" description="PLAT" evidence="16">
    <location>
        <begin position="85"/>
        <end position="214"/>
    </location>
</feature>
<evidence type="ECO:0000256" key="14">
    <source>
        <dbReference type="RuleBase" id="RU003975"/>
    </source>
</evidence>
<dbReference type="PROSITE" id="PS00081">
    <property type="entry name" value="LIPOXYGENASE_2"/>
    <property type="match status" value="1"/>
</dbReference>
<dbReference type="InterPro" id="IPR020834">
    <property type="entry name" value="LipOase_CS"/>
</dbReference>
<evidence type="ECO:0000259" key="16">
    <source>
        <dbReference type="PROSITE" id="PS50095"/>
    </source>
</evidence>
<feature type="compositionally biased region" description="Basic residues" evidence="15">
    <location>
        <begin position="284"/>
        <end position="294"/>
    </location>
</feature>
<dbReference type="InterPro" id="IPR020833">
    <property type="entry name" value="LipOase_Fe_BS"/>
</dbReference>
<dbReference type="FunFam" id="2.60.60.20:FF:000030">
    <property type="entry name" value="Lipoxygenase"/>
    <property type="match status" value="1"/>
</dbReference>
<reference evidence="18 19" key="1">
    <citation type="submission" date="2017-09" db="EMBL/GenBank/DDBJ databases">
        <authorList>
            <consortium name="International Durum Wheat Genome Sequencing Consortium (IDWGSC)"/>
            <person name="Milanesi L."/>
        </authorList>
    </citation>
    <scope>NUCLEOTIDE SEQUENCE [LARGE SCALE GENOMIC DNA]</scope>
    <source>
        <strain evidence="19">cv. Svevo</strain>
    </source>
</reference>
<gene>
    <name evidence="18" type="ORF">TRITD_5Bv1G002860</name>
</gene>
<evidence type="ECO:0000256" key="7">
    <source>
        <dbReference type="ARBA" id="ARBA00022964"/>
    </source>
</evidence>
<evidence type="ECO:0000256" key="13">
    <source>
        <dbReference type="RuleBase" id="RU003974"/>
    </source>
</evidence>
<keyword evidence="5 14" id="KW-0925">Oxylipin biosynthesis</keyword>
<dbReference type="EC" id="1.13.11.-" evidence="14"/>
<evidence type="ECO:0000256" key="15">
    <source>
        <dbReference type="SAM" id="MobiDB-lite"/>
    </source>
</evidence>
<dbReference type="Pfam" id="PF01477">
    <property type="entry name" value="PLAT"/>
    <property type="match status" value="1"/>
</dbReference>
<dbReference type="EMBL" id="LT934120">
    <property type="protein sequence ID" value="VAI26373.1"/>
    <property type="molecule type" value="Genomic_DNA"/>
</dbReference>
<dbReference type="InterPro" id="IPR036392">
    <property type="entry name" value="PLAT/LH2_dom_sf"/>
</dbReference>
<dbReference type="CDD" id="cd01751">
    <property type="entry name" value="PLAT_LH2"/>
    <property type="match status" value="1"/>
</dbReference>
<dbReference type="Gramene" id="TRITD5Bv1G002860.6">
    <property type="protein sequence ID" value="TRITD5Bv1G002860.6"/>
    <property type="gene ID" value="TRITD5Bv1G002860"/>
</dbReference>
<dbReference type="PROSITE" id="PS00711">
    <property type="entry name" value="LIPOXYGENASE_1"/>
    <property type="match status" value="1"/>
</dbReference>
<dbReference type="FunFam" id="1.20.245.10:FF:000002">
    <property type="entry name" value="Lipoxygenase"/>
    <property type="match status" value="1"/>
</dbReference>
<dbReference type="SUPFAM" id="SSF48484">
    <property type="entry name" value="Lipoxigenase"/>
    <property type="match status" value="2"/>
</dbReference>
<evidence type="ECO:0000313" key="18">
    <source>
        <dbReference type="EMBL" id="VAI26373.1"/>
    </source>
</evidence>
<evidence type="ECO:0000256" key="5">
    <source>
        <dbReference type="ARBA" id="ARBA00022767"/>
    </source>
</evidence>
<name>A0A9R0WXS5_TRITD</name>
<dbReference type="PROSITE" id="PS50095">
    <property type="entry name" value="PLAT"/>
    <property type="match status" value="1"/>
</dbReference>
<proteinExistence type="inferred from homology"/>
<dbReference type="SMART" id="SM00308">
    <property type="entry name" value="LH2"/>
    <property type="match status" value="1"/>
</dbReference>
<keyword evidence="6" id="KW-0276">Fatty acid metabolism</keyword>
<keyword evidence="19" id="KW-1185">Reference proteome</keyword>
<dbReference type="GO" id="GO:0016702">
    <property type="term" value="F:oxidoreductase activity, acting on single donors with incorporation of molecular oxygen, incorporation of two atoms of oxygen"/>
    <property type="evidence" value="ECO:0007669"/>
    <property type="project" value="InterPro"/>
</dbReference>
<keyword evidence="3 14" id="KW-0444">Lipid biosynthesis</keyword>
<dbReference type="InterPro" id="IPR042057">
    <property type="entry name" value="Lipoxy_PLAT/LH2"/>
</dbReference>
<keyword evidence="10" id="KW-0443">Lipid metabolism</keyword>
<dbReference type="SUPFAM" id="SSF49723">
    <property type="entry name" value="Lipase/lipooxygenase domain (PLAT/LH2 domain)"/>
    <property type="match status" value="1"/>
</dbReference>
<dbReference type="Proteomes" id="UP000324705">
    <property type="component" value="Chromosome 5B"/>
</dbReference>
<accession>A0A9R0WXS5</accession>
<dbReference type="Gene3D" id="2.60.60.20">
    <property type="entry name" value="PLAT/LH2 domain"/>
    <property type="match status" value="1"/>
</dbReference>
<feature type="domain" description="Lipoxygenase" evidence="17">
    <location>
        <begin position="217"/>
        <end position="305"/>
    </location>
</feature>
<evidence type="ECO:0000313" key="19">
    <source>
        <dbReference type="Proteomes" id="UP000324705"/>
    </source>
</evidence>
<evidence type="ECO:0000256" key="6">
    <source>
        <dbReference type="ARBA" id="ARBA00022832"/>
    </source>
</evidence>
<keyword evidence="11 14" id="KW-0275">Fatty acid biosynthesis</keyword>
<dbReference type="PANTHER" id="PTHR11771">
    <property type="entry name" value="LIPOXYGENASE"/>
    <property type="match status" value="1"/>
</dbReference>
<evidence type="ECO:0000256" key="11">
    <source>
        <dbReference type="ARBA" id="ARBA00023160"/>
    </source>
</evidence>
<dbReference type="GO" id="GO:0031408">
    <property type="term" value="P:oxylipin biosynthetic process"/>
    <property type="evidence" value="ECO:0007669"/>
    <property type="project" value="UniProtKB-UniRule"/>
</dbReference>
<keyword evidence="9 13" id="KW-0408">Iron</keyword>
<evidence type="ECO:0000256" key="10">
    <source>
        <dbReference type="ARBA" id="ARBA00023098"/>
    </source>
</evidence>
<keyword evidence="7 13" id="KW-0223">Dioxygenase</keyword>
<evidence type="ECO:0000256" key="3">
    <source>
        <dbReference type="ARBA" id="ARBA00022516"/>
    </source>
</evidence>
<feature type="region of interest" description="Disordered" evidence="15">
    <location>
        <begin position="261"/>
        <end position="304"/>
    </location>
</feature>
<evidence type="ECO:0000256" key="1">
    <source>
        <dbReference type="ARBA" id="ARBA00001962"/>
    </source>
</evidence>